<dbReference type="EMBL" id="NTJZ01000001">
    <property type="protein sequence ID" value="PDH35364.1"/>
    <property type="molecule type" value="Genomic_DNA"/>
</dbReference>
<accession>A0A2A5WGK2</accession>
<dbReference type="Gene3D" id="3.30.310.170">
    <property type="entry name" value="Outer membrane protein assembly factor BamC"/>
    <property type="match status" value="1"/>
</dbReference>
<dbReference type="Proteomes" id="UP000219329">
    <property type="component" value="Unassembled WGS sequence"/>
</dbReference>
<gene>
    <name evidence="2" type="ORF">CNF02_01235</name>
</gene>
<evidence type="ECO:0000256" key="1">
    <source>
        <dbReference type="SAM" id="SignalP"/>
    </source>
</evidence>
<dbReference type="AlphaFoldDB" id="A0A2A5WGK2"/>
<dbReference type="InterPro" id="IPR042268">
    <property type="entry name" value="BamC_C"/>
</dbReference>
<evidence type="ECO:0000313" key="2">
    <source>
        <dbReference type="EMBL" id="PDH35364.1"/>
    </source>
</evidence>
<organism evidence="2 3">
    <name type="scientific">OM182 bacterium MED-G28</name>
    <dbReference type="NCBI Taxonomy" id="1986256"/>
    <lineage>
        <taxon>Bacteria</taxon>
        <taxon>Pseudomonadati</taxon>
        <taxon>Pseudomonadota</taxon>
        <taxon>Gammaproteobacteria</taxon>
        <taxon>OMG group</taxon>
        <taxon>OM182 clade</taxon>
    </lineage>
</organism>
<feature type="chain" id="PRO_5012224492" description="Outer membrane protein assembly factor BamC" evidence="1">
    <location>
        <begin position="23"/>
        <end position="350"/>
    </location>
</feature>
<keyword evidence="1" id="KW-0732">Signal</keyword>
<name>A0A2A5WGK2_9GAMM</name>
<feature type="signal peptide" evidence="1">
    <location>
        <begin position="1"/>
        <end position="22"/>
    </location>
</feature>
<evidence type="ECO:0008006" key="4">
    <source>
        <dbReference type="Google" id="ProtNLM"/>
    </source>
</evidence>
<dbReference type="Pfam" id="PF06804">
    <property type="entry name" value="Lipoprotein_18"/>
    <property type="match status" value="1"/>
</dbReference>
<protein>
    <recommendedName>
        <fullName evidence="4">Outer membrane protein assembly factor BamC</fullName>
    </recommendedName>
</protein>
<proteinExistence type="predicted"/>
<evidence type="ECO:0000313" key="3">
    <source>
        <dbReference type="Proteomes" id="UP000219329"/>
    </source>
</evidence>
<reference evidence="2 3" key="1">
    <citation type="submission" date="2017-08" db="EMBL/GenBank/DDBJ databases">
        <title>Fine stratification of microbial communities through a metagenomic profile of the photic zone.</title>
        <authorList>
            <person name="Haro-Moreno J.M."/>
            <person name="Lopez-Perez M."/>
            <person name="De La Torre J."/>
            <person name="Picazo A."/>
            <person name="Camacho A."/>
            <person name="Rodriguez-Valera F."/>
        </authorList>
    </citation>
    <scope>NUCLEOTIDE SEQUENCE [LARGE SCALE GENOMIC DNA]</scope>
    <source>
        <strain evidence="2">MED-G28</strain>
    </source>
</reference>
<comment type="caution">
    <text evidence="2">The sequence shown here is derived from an EMBL/GenBank/DDBJ whole genome shotgun (WGS) entry which is preliminary data.</text>
</comment>
<sequence>MKIRVVLALTALSILNSCNYLMGDDGLFPNRDDDYLEAQTLQPMAIPDQLDSYTLDQLYVVPERFSSLAAFEEIPMPKPIETRRREGVIIQSLSDNRWIVIDATPGQVWPLVRDYWTELQIILDHEDPSNGIMETSWVEVGSDDEKRHKYRITIEPGLHSGYSEIYVLHLENLISDPVPIAASWPENSVSPDLERQILTSISQYLADRNDVYQASSASLLAGSIEAASKANIIENESGEPMLELKVDYNRAWVQIRQALESAEITIVESDRDQSFYNVLFAGIIEEEDEPGFIGRWFGAGSDDLAEAKGFNVRLMEIDDVINVVTESIESSEDSSQLTQELLQVIDENLS</sequence>
<dbReference type="InterPro" id="IPR010653">
    <property type="entry name" value="NlpB/DapX"/>
</dbReference>